<protein>
    <recommendedName>
        <fullName evidence="4">Transmembrane protein</fullName>
    </recommendedName>
</protein>
<dbReference type="Proteomes" id="UP000692954">
    <property type="component" value="Unassembled WGS sequence"/>
</dbReference>
<gene>
    <name evidence="2" type="ORF">PSON_ATCC_30995.1.T1370120</name>
</gene>
<comment type="caution">
    <text evidence="2">The sequence shown here is derived from an EMBL/GenBank/DDBJ whole genome shotgun (WGS) entry which is preliminary data.</text>
</comment>
<dbReference type="AlphaFoldDB" id="A0A8S1R3A0"/>
<evidence type="ECO:0008006" key="4">
    <source>
        <dbReference type="Google" id="ProtNLM"/>
    </source>
</evidence>
<feature type="transmembrane region" description="Helical" evidence="1">
    <location>
        <begin position="103"/>
        <end position="122"/>
    </location>
</feature>
<sequence length="149" mass="18380">MYLKQTKYIYISKKYHYPFLNYFVYIFESKILKNFQKVEGVLELIYFYYSKCHILIRYFKRIKCFFIKSKNGQKRKKKLCRVIKNNFNVYFQKNQLRQKTIRVGVLLFVIRFLLLIVNIMHFDNISIKQAELERKILQIQLVEIVLQNI</sequence>
<accession>A0A8S1R3A0</accession>
<dbReference type="EMBL" id="CAJJDN010000137">
    <property type="protein sequence ID" value="CAD8122298.1"/>
    <property type="molecule type" value="Genomic_DNA"/>
</dbReference>
<evidence type="ECO:0000313" key="3">
    <source>
        <dbReference type="Proteomes" id="UP000692954"/>
    </source>
</evidence>
<organism evidence="2 3">
    <name type="scientific">Paramecium sonneborni</name>
    <dbReference type="NCBI Taxonomy" id="65129"/>
    <lineage>
        <taxon>Eukaryota</taxon>
        <taxon>Sar</taxon>
        <taxon>Alveolata</taxon>
        <taxon>Ciliophora</taxon>
        <taxon>Intramacronucleata</taxon>
        <taxon>Oligohymenophorea</taxon>
        <taxon>Peniculida</taxon>
        <taxon>Parameciidae</taxon>
        <taxon>Paramecium</taxon>
    </lineage>
</organism>
<keyword evidence="1" id="KW-1133">Transmembrane helix</keyword>
<reference evidence="2" key="1">
    <citation type="submission" date="2021-01" db="EMBL/GenBank/DDBJ databases">
        <authorList>
            <consortium name="Genoscope - CEA"/>
            <person name="William W."/>
        </authorList>
    </citation>
    <scope>NUCLEOTIDE SEQUENCE</scope>
</reference>
<keyword evidence="1" id="KW-0472">Membrane</keyword>
<keyword evidence="1" id="KW-0812">Transmembrane</keyword>
<proteinExistence type="predicted"/>
<evidence type="ECO:0000256" key="1">
    <source>
        <dbReference type="SAM" id="Phobius"/>
    </source>
</evidence>
<name>A0A8S1R3A0_9CILI</name>
<keyword evidence="3" id="KW-1185">Reference proteome</keyword>
<evidence type="ECO:0000313" key="2">
    <source>
        <dbReference type="EMBL" id="CAD8122298.1"/>
    </source>
</evidence>